<sequence length="41" mass="4491">MFKEDDGAEDGTIYSKQPLTFGCSFQASLDGYGDKLDNLGR</sequence>
<gene>
    <name evidence="1" type="ORF">PVOR_27535</name>
</gene>
<reference evidence="1 2" key="1">
    <citation type="journal article" date="2010" name="BMC Genomics">
        <title>Genome sequence of the pattern forming Paenibacillus vortex bacterium reveals potential for thriving in complex environments.</title>
        <authorList>
            <person name="Sirota-Madi A."/>
            <person name="Olender T."/>
            <person name="Helman Y."/>
            <person name="Ingham C."/>
            <person name="Brainis I."/>
            <person name="Roth D."/>
            <person name="Hagi E."/>
            <person name="Brodsky L."/>
            <person name="Leshkowitz D."/>
            <person name="Galatenko V."/>
            <person name="Nikolaev V."/>
            <person name="Mugasimangalam R.C."/>
            <person name="Bransburg-Zabary S."/>
            <person name="Gutnick D.L."/>
            <person name="Lancet D."/>
            <person name="Ben-Jacob E."/>
        </authorList>
    </citation>
    <scope>NUCLEOTIDE SEQUENCE [LARGE SCALE GENOMIC DNA]</scope>
    <source>
        <strain evidence="1 2">V453</strain>
    </source>
</reference>
<name>A0A2R9SNZ5_9BACL</name>
<dbReference type="KEGG" id="pvo:PVOR_27535"/>
<comment type="caution">
    <text evidence="1">The sequence shown here is derived from an EMBL/GenBank/DDBJ whole genome shotgun (WGS) entry which is preliminary data.</text>
</comment>
<dbReference type="Proteomes" id="UP000003094">
    <property type="component" value="Unassembled WGS sequence"/>
</dbReference>
<dbReference type="AlphaFoldDB" id="A0A2R9SNZ5"/>
<dbReference type="RefSeq" id="WP_006212233.1">
    <property type="nucleotide sequence ID" value="NZ_ADHJ01000044.1"/>
</dbReference>
<evidence type="ECO:0000313" key="2">
    <source>
        <dbReference type="Proteomes" id="UP000003094"/>
    </source>
</evidence>
<accession>A0A2R9SNZ5</accession>
<keyword evidence="2" id="KW-1185">Reference proteome</keyword>
<protein>
    <submittedName>
        <fullName evidence="1">Uncharacterized protein</fullName>
    </submittedName>
</protein>
<evidence type="ECO:0000313" key="1">
    <source>
        <dbReference type="EMBL" id="EFU39051.1"/>
    </source>
</evidence>
<organism evidence="1 2">
    <name type="scientific">Paenibacillus vortex V453</name>
    <dbReference type="NCBI Taxonomy" id="715225"/>
    <lineage>
        <taxon>Bacteria</taxon>
        <taxon>Bacillati</taxon>
        <taxon>Bacillota</taxon>
        <taxon>Bacilli</taxon>
        <taxon>Bacillales</taxon>
        <taxon>Paenibacillaceae</taxon>
        <taxon>Paenibacillus</taxon>
    </lineage>
</organism>
<dbReference type="EMBL" id="ADHJ01000044">
    <property type="protein sequence ID" value="EFU39051.1"/>
    <property type="molecule type" value="Genomic_DNA"/>
</dbReference>
<proteinExistence type="predicted"/>